<dbReference type="InterPro" id="IPR051164">
    <property type="entry name" value="NmrA-like_oxidored"/>
</dbReference>
<dbReference type="KEGG" id="sgrg:L0C25_13615"/>
<accession>A0AA46TE93</accession>
<protein>
    <submittedName>
        <fullName evidence="4">NmrA/HSCARG family protein</fullName>
    </submittedName>
</protein>
<reference evidence="4" key="1">
    <citation type="submission" date="2022-01" db="EMBL/GenBank/DDBJ databases">
        <title>Nocardioidaceae gen. sp. A5X3R13.</title>
        <authorList>
            <person name="Lopez Marin M.A."/>
            <person name="Uhlik O."/>
        </authorList>
    </citation>
    <scope>NUCLEOTIDE SEQUENCE</scope>
    <source>
        <strain evidence="4">A5X3R13</strain>
    </source>
</reference>
<keyword evidence="5" id="KW-1185">Reference proteome</keyword>
<dbReference type="SUPFAM" id="SSF51735">
    <property type="entry name" value="NAD(P)-binding Rossmann-fold domains"/>
    <property type="match status" value="1"/>
</dbReference>
<organism evidence="4 5">
    <name type="scientific">Solicola gregarius</name>
    <dbReference type="NCBI Taxonomy" id="2908642"/>
    <lineage>
        <taxon>Bacteria</taxon>
        <taxon>Bacillati</taxon>
        <taxon>Actinomycetota</taxon>
        <taxon>Actinomycetes</taxon>
        <taxon>Propionibacteriales</taxon>
        <taxon>Nocardioidaceae</taxon>
        <taxon>Solicola</taxon>
    </lineage>
</organism>
<dbReference type="AlphaFoldDB" id="A0AA46TE93"/>
<dbReference type="PANTHER" id="PTHR42748:SF7">
    <property type="entry name" value="NMRA LIKE REDOX SENSOR 1-RELATED"/>
    <property type="match status" value="1"/>
</dbReference>
<evidence type="ECO:0000259" key="3">
    <source>
        <dbReference type="Pfam" id="PF05368"/>
    </source>
</evidence>
<gene>
    <name evidence="4" type="ORF">L0C25_13615</name>
</gene>
<evidence type="ECO:0000313" key="5">
    <source>
        <dbReference type="Proteomes" id="UP001164390"/>
    </source>
</evidence>
<dbReference type="Pfam" id="PF05368">
    <property type="entry name" value="NmrA"/>
    <property type="match status" value="1"/>
</dbReference>
<dbReference type="PANTHER" id="PTHR42748">
    <property type="entry name" value="NITROGEN METABOLITE REPRESSION PROTEIN NMRA FAMILY MEMBER"/>
    <property type="match status" value="1"/>
</dbReference>
<feature type="domain" description="NmrA-like" evidence="3">
    <location>
        <begin position="5"/>
        <end position="255"/>
    </location>
</feature>
<evidence type="ECO:0000313" key="4">
    <source>
        <dbReference type="EMBL" id="UYM03588.1"/>
    </source>
</evidence>
<comment type="similarity">
    <text evidence="1">Belongs to the NmrA-type oxidoreductase family.</text>
</comment>
<keyword evidence="2" id="KW-0521">NADP</keyword>
<proteinExistence type="inferred from homology"/>
<dbReference type="EMBL" id="CP094970">
    <property type="protein sequence ID" value="UYM03588.1"/>
    <property type="molecule type" value="Genomic_DNA"/>
</dbReference>
<name>A0AA46TE93_9ACTN</name>
<dbReference type="RefSeq" id="WP_271632201.1">
    <property type="nucleotide sequence ID" value="NZ_CP094970.1"/>
</dbReference>
<dbReference type="Gene3D" id="3.90.25.10">
    <property type="entry name" value="UDP-galactose 4-epimerase, domain 1"/>
    <property type="match status" value="1"/>
</dbReference>
<evidence type="ECO:0000256" key="2">
    <source>
        <dbReference type="ARBA" id="ARBA00022857"/>
    </source>
</evidence>
<sequence>MSEQMTVLVTGATGTQGGAVARELLAHGHNVRALTRRVDSDAARAIADRGAALVEGDFDDPTSLQSAASGVDAAFVMGTPFETDTENETRQSIAVIDAARAAGVPHLVYTSVASALDETGIPHFESKARVERHLRTVDPSATVIAPAAFLGDLASPWYLPGLRSGQYAFALPADVPLQQVTVADLGAFGRLAIEERERFAGARVEIASVTATGAEVAGKLSGWLDREIQYVEIPLDAVREQMGDDGLAMVEWFRAGGYTVDVPALHGAYPEIKWHDLDDWIRGHDLSGLRPERGSES</sequence>
<dbReference type="InterPro" id="IPR008030">
    <property type="entry name" value="NmrA-like"/>
</dbReference>
<dbReference type="InterPro" id="IPR036291">
    <property type="entry name" value="NAD(P)-bd_dom_sf"/>
</dbReference>
<dbReference type="Proteomes" id="UP001164390">
    <property type="component" value="Chromosome"/>
</dbReference>
<dbReference type="Gene3D" id="3.40.50.720">
    <property type="entry name" value="NAD(P)-binding Rossmann-like Domain"/>
    <property type="match status" value="1"/>
</dbReference>
<evidence type="ECO:0000256" key="1">
    <source>
        <dbReference type="ARBA" id="ARBA00006328"/>
    </source>
</evidence>
<dbReference type="CDD" id="cd05251">
    <property type="entry name" value="NmrA_like_SDR_a"/>
    <property type="match status" value="1"/>
</dbReference>